<keyword evidence="6" id="KW-0732">Signal</keyword>
<feature type="signal peptide" evidence="6">
    <location>
        <begin position="1"/>
        <end position="17"/>
    </location>
</feature>
<comment type="catalytic activity">
    <reaction evidence="1">
        <text>Hydrolysis of terminal non-reducing N-acetyl-D-hexosamine residues in N-acetyl-beta-D-hexosaminides.</text>
        <dbReference type="EC" id="3.2.1.52"/>
    </reaction>
</comment>
<dbReference type="InterPro" id="IPR025705">
    <property type="entry name" value="Beta_hexosaminidase_sua/sub"/>
</dbReference>
<gene>
    <name evidence="10" type="ORF">E1163_24190</name>
</gene>
<sequence>MKTLTYLALLNMIGFLACSPMQQDAVQPQPPAIIPQPVQMEVMDRAFELSANTAIAYSEQDENAKVIAEMLNNMLHPVLGQKLQYGDDQKNAIRFVKDSSIENAEGYRLKVDQKGITLSARSGAGYFYGVQTLRQLWGNSDIRPSNQVMIPWLKINDHPRFEWRGMMLDVSRHFFPKDFIKKFIDYLAMNKLNTFHWHLVDDQGWRIEIKKYPLLTEKGAWRVNKENLHWNSRPTPEEGEVADFGGFYTQEDIREIVKYAAERHVTIVPEIEMPAHVSAAISAYPWLSCKQEPIPVPSGGVWPITDIYCAGNDSTFMFLEDVLTEVMDLFPSQYIHVGGDEATKTAWEQCPKCQRRIKTEGLSDVHELQSYFISRVEQFLNANGRRLIGWDEILEGGLAPNATVMSWRGMNGGIEAAKKGHKAVMSPGTHLYFDHYQGQQQLEPPAFGGYSPISHVYTFDPAPDSLGEAASYILGGQANLWTEYVPSPEHAEYMIFPRIYALAEVLWTPKEKKDWDNFIDRVNRHLPTLDKMGVNYAKSMNNVDIVPVFNETEKTISMKMEAENPKGDIYYTTDGSEPDAESEKYASPLYPGRTMQIKAGLFQGDQLSGKISTTEIFIHHAFGMRPQQANPPAEKYSGNNEFVLTDGIRANLNFGSGQWQGFNGKDMEAIFSFDNPVTIKKVRVGTLHDYGSWIFRPDQVTVYGSKEGNIYELLGKTQATLPVTTAEKQIVDFDIQLSGQQFSKIKIVVDNIGTCPEGHSGEGSSAWLFLDEIIIE</sequence>
<dbReference type="PRINTS" id="PR00738">
    <property type="entry name" value="GLHYDRLASE20"/>
</dbReference>
<dbReference type="EC" id="3.2.1.52" evidence="3"/>
<dbReference type="PANTHER" id="PTHR22600">
    <property type="entry name" value="BETA-HEXOSAMINIDASE"/>
    <property type="match status" value="1"/>
</dbReference>
<dbReference type="SUPFAM" id="SSF51445">
    <property type="entry name" value="(Trans)glycosidases"/>
    <property type="match status" value="1"/>
</dbReference>
<evidence type="ECO:0000313" key="11">
    <source>
        <dbReference type="Proteomes" id="UP000798808"/>
    </source>
</evidence>
<keyword evidence="5" id="KW-0326">Glycosidase</keyword>
<comment type="similarity">
    <text evidence="2">Belongs to the glycosyl hydrolase 20 family.</text>
</comment>
<dbReference type="Pfam" id="PF13290">
    <property type="entry name" value="CHB_HEX_C_1"/>
    <property type="match status" value="1"/>
</dbReference>
<evidence type="ECO:0000259" key="9">
    <source>
        <dbReference type="Pfam" id="PF13290"/>
    </source>
</evidence>
<dbReference type="InterPro" id="IPR015883">
    <property type="entry name" value="Glyco_hydro_20_cat"/>
</dbReference>
<dbReference type="SUPFAM" id="SSF55545">
    <property type="entry name" value="beta-N-acetylhexosaminidase-like domain"/>
    <property type="match status" value="1"/>
</dbReference>
<proteinExistence type="inferred from homology"/>
<dbReference type="PANTHER" id="PTHR22600:SF57">
    <property type="entry name" value="BETA-N-ACETYLHEXOSAMINIDASE"/>
    <property type="match status" value="1"/>
</dbReference>
<dbReference type="CDD" id="cd06563">
    <property type="entry name" value="GH20_chitobiase-like"/>
    <property type="match status" value="1"/>
</dbReference>
<evidence type="ECO:0000256" key="5">
    <source>
        <dbReference type="ARBA" id="ARBA00023295"/>
    </source>
</evidence>
<evidence type="ECO:0000313" key="10">
    <source>
        <dbReference type="EMBL" id="MTI28078.1"/>
    </source>
</evidence>
<dbReference type="InterPro" id="IPR015882">
    <property type="entry name" value="HEX_bac_N"/>
</dbReference>
<feature type="chain" id="PRO_5046442389" description="beta-N-acetylhexosaminidase" evidence="6">
    <location>
        <begin position="18"/>
        <end position="776"/>
    </location>
</feature>
<evidence type="ECO:0000256" key="4">
    <source>
        <dbReference type="ARBA" id="ARBA00022801"/>
    </source>
</evidence>
<dbReference type="Pfam" id="PF00728">
    <property type="entry name" value="Glyco_hydro_20"/>
    <property type="match status" value="1"/>
</dbReference>
<keyword evidence="4" id="KW-0378">Hydrolase</keyword>
<evidence type="ECO:0000256" key="1">
    <source>
        <dbReference type="ARBA" id="ARBA00001231"/>
    </source>
</evidence>
<dbReference type="InterPro" id="IPR017853">
    <property type="entry name" value="GH"/>
</dbReference>
<protein>
    <recommendedName>
        <fullName evidence="3">beta-N-acetylhexosaminidase</fullName>
        <ecNumber evidence="3">3.2.1.52</ecNumber>
    </recommendedName>
</protein>
<evidence type="ECO:0000259" key="7">
    <source>
        <dbReference type="Pfam" id="PF00728"/>
    </source>
</evidence>
<accession>A0ABW9RVR3</accession>
<dbReference type="RefSeq" id="WP_155175239.1">
    <property type="nucleotide sequence ID" value="NZ_BAAAFL010000007.1"/>
</dbReference>
<keyword evidence="11" id="KW-1185">Reference proteome</keyword>
<evidence type="ECO:0000256" key="2">
    <source>
        <dbReference type="ARBA" id="ARBA00006285"/>
    </source>
</evidence>
<comment type="caution">
    <text evidence="10">The sequence shown here is derived from an EMBL/GenBank/DDBJ whole genome shotgun (WGS) entry which is preliminary data.</text>
</comment>
<feature type="domain" description="Beta-hexosaminidase bacterial type N-terminal" evidence="8">
    <location>
        <begin position="31"/>
        <end position="157"/>
    </location>
</feature>
<organism evidence="10 11">
    <name type="scientific">Fulvivirga kasyanovii</name>
    <dbReference type="NCBI Taxonomy" id="396812"/>
    <lineage>
        <taxon>Bacteria</taxon>
        <taxon>Pseudomonadati</taxon>
        <taxon>Bacteroidota</taxon>
        <taxon>Cytophagia</taxon>
        <taxon>Cytophagales</taxon>
        <taxon>Fulvivirgaceae</taxon>
        <taxon>Fulvivirga</taxon>
    </lineage>
</organism>
<evidence type="ECO:0000259" key="8">
    <source>
        <dbReference type="Pfam" id="PF02838"/>
    </source>
</evidence>
<feature type="domain" description="GH29D-like beta-sandwich" evidence="9">
    <location>
        <begin position="555"/>
        <end position="612"/>
    </location>
</feature>
<dbReference type="InterPro" id="IPR059177">
    <property type="entry name" value="GH29D-like_dom"/>
</dbReference>
<name>A0ABW9RVR3_9BACT</name>
<dbReference type="PROSITE" id="PS51257">
    <property type="entry name" value="PROKAR_LIPOPROTEIN"/>
    <property type="match status" value="1"/>
</dbReference>
<evidence type="ECO:0000256" key="6">
    <source>
        <dbReference type="SAM" id="SignalP"/>
    </source>
</evidence>
<reference evidence="10 11" key="1">
    <citation type="submission" date="2019-02" db="EMBL/GenBank/DDBJ databases">
        <authorList>
            <person name="Goldberg S.R."/>
            <person name="Haltli B.A."/>
            <person name="Correa H."/>
            <person name="Russell K.G."/>
        </authorList>
    </citation>
    <scope>NUCLEOTIDE SEQUENCE [LARGE SCALE GENOMIC DNA]</scope>
    <source>
        <strain evidence="10 11">JCM 16186</strain>
    </source>
</reference>
<dbReference type="Pfam" id="PF02838">
    <property type="entry name" value="Glyco_hydro_20b"/>
    <property type="match status" value="1"/>
</dbReference>
<dbReference type="EMBL" id="SMLW01000652">
    <property type="protein sequence ID" value="MTI28078.1"/>
    <property type="molecule type" value="Genomic_DNA"/>
</dbReference>
<dbReference type="InterPro" id="IPR029018">
    <property type="entry name" value="Hex-like_dom2"/>
</dbReference>
<feature type="domain" description="Glycoside hydrolase family 20 catalytic" evidence="7">
    <location>
        <begin position="161"/>
        <end position="509"/>
    </location>
</feature>
<dbReference type="Gene3D" id="3.20.20.80">
    <property type="entry name" value="Glycosidases"/>
    <property type="match status" value="1"/>
</dbReference>
<dbReference type="Proteomes" id="UP000798808">
    <property type="component" value="Unassembled WGS sequence"/>
</dbReference>
<evidence type="ECO:0000256" key="3">
    <source>
        <dbReference type="ARBA" id="ARBA00012663"/>
    </source>
</evidence>
<dbReference type="Gene3D" id="3.30.379.10">
    <property type="entry name" value="Chitobiase/beta-hexosaminidase domain 2-like"/>
    <property type="match status" value="1"/>
</dbReference>